<feature type="domain" description="TonB-dependent receptor-like beta-barrel" evidence="14">
    <location>
        <begin position="276"/>
        <end position="643"/>
    </location>
</feature>
<evidence type="ECO:0000256" key="6">
    <source>
        <dbReference type="ARBA" id="ARBA00022729"/>
    </source>
</evidence>
<dbReference type="EMBL" id="CADCXN010000035">
    <property type="protein sequence ID" value="CAA9889742.1"/>
    <property type="molecule type" value="Genomic_DNA"/>
</dbReference>
<evidence type="ECO:0000256" key="8">
    <source>
        <dbReference type="ARBA" id="ARBA00023136"/>
    </source>
</evidence>
<evidence type="ECO:0000256" key="7">
    <source>
        <dbReference type="ARBA" id="ARBA00023077"/>
    </source>
</evidence>
<evidence type="ECO:0000259" key="15">
    <source>
        <dbReference type="Pfam" id="PF07715"/>
    </source>
</evidence>
<dbReference type="PANTHER" id="PTHR30069">
    <property type="entry name" value="TONB-DEPENDENT OUTER MEMBRANE RECEPTOR"/>
    <property type="match status" value="1"/>
</dbReference>
<dbReference type="CDD" id="cd01347">
    <property type="entry name" value="ligand_gated_channel"/>
    <property type="match status" value="1"/>
</dbReference>
<evidence type="ECO:0000313" key="16">
    <source>
        <dbReference type="EMBL" id="CAA9889742.1"/>
    </source>
</evidence>
<evidence type="ECO:0000256" key="2">
    <source>
        <dbReference type="ARBA" id="ARBA00008143"/>
    </source>
</evidence>
<feature type="domain" description="TonB-dependent receptor plug" evidence="15">
    <location>
        <begin position="59"/>
        <end position="169"/>
    </location>
</feature>
<protein>
    <submittedName>
        <fullName evidence="16">Colicin I receptor</fullName>
    </submittedName>
</protein>
<dbReference type="Pfam" id="PF00593">
    <property type="entry name" value="TonB_dep_Rec_b-barrel"/>
    <property type="match status" value="1"/>
</dbReference>
<gene>
    <name evidence="16" type="primary">cirA</name>
    <name evidence="16" type="ORF">METHB2_130007</name>
</gene>
<evidence type="ECO:0000256" key="4">
    <source>
        <dbReference type="ARBA" id="ARBA00022452"/>
    </source>
</evidence>
<proteinExistence type="inferred from homology"/>
<comment type="subcellular location">
    <subcellularLocation>
        <location evidence="1 11">Cell outer membrane</location>
        <topology evidence="1 11">Multi-pass membrane protein</topology>
    </subcellularLocation>
</comment>
<dbReference type="RefSeq" id="WP_174624727.1">
    <property type="nucleotide sequence ID" value="NZ_CADCXN010000035.1"/>
</dbReference>
<keyword evidence="8 11" id="KW-0472">Membrane</keyword>
<evidence type="ECO:0000256" key="11">
    <source>
        <dbReference type="PROSITE-ProRule" id="PRU01360"/>
    </source>
</evidence>
<evidence type="ECO:0000256" key="3">
    <source>
        <dbReference type="ARBA" id="ARBA00022448"/>
    </source>
</evidence>
<evidence type="ECO:0000313" key="17">
    <source>
        <dbReference type="Proteomes" id="UP000494216"/>
    </source>
</evidence>
<dbReference type="InterPro" id="IPR037066">
    <property type="entry name" value="Plug_dom_sf"/>
</dbReference>
<keyword evidence="3 11" id="KW-0813">Transport</keyword>
<comment type="similarity">
    <text evidence="2">Belongs to the TonB-dependent receptor family. Hemoglobin/haptoglobin binding protein subfamily.</text>
</comment>
<evidence type="ECO:0000259" key="14">
    <source>
        <dbReference type="Pfam" id="PF00593"/>
    </source>
</evidence>
<keyword evidence="7 12" id="KW-0798">TonB box</keyword>
<name>A0A8S0XEI2_9GAMM</name>
<keyword evidence="6 13" id="KW-0732">Signal</keyword>
<keyword evidence="17" id="KW-1185">Reference proteome</keyword>
<sequence length="676" mass="76619">MQCSKLFILIIGIIGLPLQTSAFAAEENSTPTPSLEEDSLLFQEIASVYSASKYEQKITKAPASISIVTSDEIKKWGYRTFGEILASLKGFYNTNDRNYGFAGARGFGLPADFNSRLLLLIDGHRFNDNIYDSWDTSEGFPVDVDMIERVEIVRGPSSSLYGTSAFLGVINVITKRGRDQRGANIKASYGTNDTYKTSASYGNRFGNGLEAFITGTFYDSQGYNRRYYREFDTPATNNGVSLHNDEEQAKKLMATVSFRDFTFQGLYVRRNKDVPTASFNTVFNHPAENTIDESTFLELKYGHTFTNQLNISSRVSYNNYRNRGDFPFDVSTTNVPDIIVNKDLVRGQWLYGELEAAKVFWNDHRITAGGVYQNNFDQFLTNYDRATYINSDASTYQWALFIQDEYSITSYLTLNAGVRVDYFSTFGNTANPRLALIYNPWESTTVKLLYGTAFRAPNQYELNYNDAGISIIPSINLQPEKLQTEELILEHYFNEYLRAEFNLFHTDISDIISLVTTTHDLLQNQNAGDVESNGLEVQLENLLNNGFQWRISYSWQDTKNTATAERLTNSPEHMVKLNLIAPLWQDKIFVGFETRYMSGRITPPKEANGNARGQVGDHVISNITLFTQNWVKGLELSGGVYNLFDEQYFDPGAGQHRQNAIEQDGLTFRIKASLDF</sequence>
<dbReference type="Gene3D" id="2.170.130.10">
    <property type="entry name" value="TonB-dependent receptor, plug domain"/>
    <property type="match status" value="1"/>
</dbReference>
<evidence type="ECO:0000256" key="12">
    <source>
        <dbReference type="RuleBase" id="RU003357"/>
    </source>
</evidence>
<dbReference type="PROSITE" id="PS52016">
    <property type="entry name" value="TONB_DEPENDENT_REC_3"/>
    <property type="match status" value="1"/>
</dbReference>
<dbReference type="SUPFAM" id="SSF56935">
    <property type="entry name" value="Porins"/>
    <property type="match status" value="1"/>
</dbReference>
<evidence type="ECO:0000256" key="13">
    <source>
        <dbReference type="SAM" id="SignalP"/>
    </source>
</evidence>
<dbReference type="AlphaFoldDB" id="A0A8S0XEI2"/>
<dbReference type="InterPro" id="IPR000531">
    <property type="entry name" value="Beta-barrel_TonB"/>
</dbReference>
<dbReference type="InterPro" id="IPR039426">
    <property type="entry name" value="TonB-dep_rcpt-like"/>
</dbReference>
<evidence type="ECO:0000256" key="10">
    <source>
        <dbReference type="ARBA" id="ARBA00023237"/>
    </source>
</evidence>
<dbReference type="InterPro" id="IPR036942">
    <property type="entry name" value="Beta-barrel_TonB_sf"/>
</dbReference>
<dbReference type="Proteomes" id="UP000494216">
    <property type="component" value="Unassembled WGS sequence"/>
</dbReference>
<keyword evidence="10 11" id="KW-0998">Cell outer membrane</keyword>
<evidence type="ECO:0000256" key="5">
    <source>
        <dbReference type="ARBA" id="ARBA00022692"/>
    </source>
</evidence>
<dbReference type="PANTHER" id="PTHR30069:SF29">
    <property type="entry name" value="HEMOGLOBIN AND HEMOGLOBIN-HAPTOGLOBIN-BINDING PROTEIN 1-RELATED"/>
    <property type="match status" value="1"/>
</dbReference>
<feature type="signal peptide" evidence="13">
    <location>
        <begin position="1"/>
        <end position="24"/>
    </location>
</feature>
<dbReference type="GO" id="GO:0044718">
    <property type="term" value="P:siderophore transmembrane transport"/>
    <property type="evidence" value="ECO:0007669"/>
    <property type="project" value="TreeGrafter"/>
</dbReference>
<keyword evidence="5 11" id="KW-0812">Transmembrane</keyword>
<feature type="chain" id="PRO_5035731642" evidence="13">
    <location>
        <begin position="25"/>
        <end position="676"/>
    </location>
</feature>
<dbReference type="GO" id="GO:0009279">
    <property type="term" value="C:cell outer membrane"/>
    <property type="evidence" value="ECO:0007669"/>
    <property type="project" value="UniProtKB-SubCell"/>
</dbReference>
<dbReference type="GO" id="GO:0015344">
    <property type="term" value="F:siderophore uptake transmembrane transporter activity"/>
    <property type="evidence" value="ECO:0007669"/>
    <property type="project" value="TreeGrafter"/>
</dbReference>
<evidence type="ECO:0000256" key="9">
    <source>
        <dbReference type="ARBA" id="ARBA00023170"/>
    </source>
</evidence>
<keyword evidence="9 16" id="KW-0675">Receptor</keyword>
<comment type="caution">
    <text evidence="16">The sequence shown here is derived from an EMBL/GenBank/DDBJ whole genome shotgun (WGS) entry which is preliminary data.</text>
</comment>
<dbReference type="InterPro" id="IPR012910">
    <property type="entry name" value="Plug_dom"/>
</dbReference>
<dbReference type="Gene3D" id="2.40.170.20">
    <property type="entry name" value="TonB-dependent receptor, beta-barrel domain"/>
    <property type="match status" value="1"/>
</dbReference>
<accession>A0A8S0XEI2</accession>
<keyword evidence="4 11" id="KW-1134">Transmembrane beta strand</keyword>
<organism evidence="16 17">
    <name type="scientific">Candidatus Methylobacter favarea</name>
    <dbReference type="NCBI Taxonomy" id="2707345"/>
    <lineage>
        <taxon>Bacteria</taxon>
        <taxon>Pseudomonadati</taxon>
        <taxon>Pseudomonadota</taxon>
        <taxon>Gammaproteobacteria</taxon>
        <taxon>Methylococcales</taxon>
        <taxon>Methylococcaceae</taxon>
        <taxon>Methylobacter</taxon>
    </lineage>
</organism>
<reference evidence="16 17" key="1">
    <citation type="submission" date="2020-02" db="EMBL/GenBank/DDBJ databases">
        <authorList>
            <person name="Hogendoorn C."/>
        </authorList>
    </citation>
    <scope>NUCLEOTIDE SEQUENCE [LARGE SCALE GENOMIC DNA]</scope>
    <source>
        <strain evidence="16">METHB21</strain>
    </source>
</reference>
<dbReference type="Pfam" id="PF07715">
    <property type="entry name" value="Plug"/>
    <property type="match status" value="1"/>
</dbReference>
<evidence type="ECO:0000256" key="1">
    <source>
        <dbReference type="ARBA" id="ARBA00004571"/>
    </source>
</evidence>